<evidence type="ECO:0000313" key="2">
    <source>
        <dbReference type="EMBL" id="SPD86552.1"/>
    </source>
</evidence>
<dbReference type="AlphaFoldDB" id="A0A2N9JEI3"/>
<gene>
    <name evidence="2" type="ORF">MPLG2_1516</name>
</gene>
<dbReference type="EMBL" id="LT985188">
    <property type="protein sequence ID" value="SPD86552.1"/>
    <property type="molecule type" value="Genomic_DNA"/>
</dbReference>
<dbReference type="Proteomes" id="UP000238164">
    <property type="component" value="Chromosome 1"/>
</dbReference>
<evidence type="ECO:0000313" key="3">
    <source>
        <dbReference type="Proteomes" id="UP000238164"/>
    </source>
</evidence>
<name>A0A2N9JEI3_9ACTN</name>
<organism evidence="2 3">
    <name type="scientific">Micropruina glycogenica</name>
    <dbReference type="NCBI Taxonomy" id="75385"/>
    <lineage>
        <taxon>Bacteria</taxon>
        <taxon>Bacillati</taxon>
        <taxon>Actinomycetota</taxon>
        <taxon>Actinomycetes</taxon>
        <taxon>Propionibacteriales</taxon>
        <taxon>Nocardioidaceae</taxon>
        <taxon>Micropruina</taxon>
    </lineage>
</organism>
<reference evidence="2 3" key="1">
    <citation type="submission" date="2018-02" db="EMBL/GenBank/DDBJ databases">
        <authorList>
            <person name="Cohen D.B."/>
            <person name="Kent A.D."/>
        </authorList>
    </citation>
    <scope>NUCLEOTIDE SEQUENCE [LARGE SCALE GENOMIC DNA]</scope>
    <source>
        <strain evidence="2">1</strain>
    </source>
</reference>
<proteinExistence type="predicted"/>
<evidence type="ECO:0000256" key="1">
    <source>
        <dbReference type="SAM" id="MobiDB-lite"/>
    </source>
</evidence>
<protein>
    <submittedName>
        <fullName evidence="2">Uncharacterized protein</fullName>
    </submittedName>
</protein>
<accession>A0A2N9JEI3</accession>
<feature type="region of interest" description="Disordered" evidence="1">
    <location>
        <begin position="20"/>
        <end position="52"/>
    </location>
</feature>
<sequence length="74" mass="8013">MMLYQLSHVRMLSATPLGRGAHATITTRRRGRQTDDLTHVKGPGRAARASHEDVRLAVGVPWPCEQGVVDGVAP</sequence>
<dbReference type="KEGG" id="mgg:MPLG2_1516"/>
<keyword evidence="3" id="KW-1185">Reference proteome</keyword>